<name>A0ABS7HI98_9HYPH</name>
<protein>
    <recommendedName>
        <fullName evidence="4">DUF1194 domain-containing protein</fullName>
    </recommendedName>
</protein>
<evidence type="ECO:0008006" key="4">
    <source>
        <dbReference type="Google" id="ProtNLM"/>
    </source>
</evidence>
<evidence type="ECO:0000313" key="3">
    <source>
        <dbReference type="Proteomes" id="UP000757604"/>
    </source>
</evidence>
<feature type="transmembrane region" description="Helical" evidence="1">
    <location>
        <begin position="30"/>
        <end position="50"/>
    </location>
</feature>
<sequence length="322" mass="36958">MQLDLRESHHQFFSGRGFMPVLRVRALKRFMTWLLPVSIAAAVSIVMFGFPSRGYDRFEQIFRQSLASGSYDENIQLNRWASRFDVCIYGGRSESTKKLVLLFFDIVREVTWLRPTIGFKPDIVACPNSTFLYVHLHQGEENFNQTAVGELALIMTRAGMTKPIDARLSQYGMGLSMIEIGLEPRLYVAINEFEGATLEVDKLLARNVVQQELLQVLLNASDLKVDQTPVSIIEERRVPNVPDSEDDADPKNRTERAKLNVPNMCLYDVMLLMTLYARDESIADARLGPYIRYIRKNFHKLEQAARAVQNNPRYHEIFSSRC</sequence>
<keyword evidence="1" id="KW-1133">Transmembrane helix</keyword>
<keyword evidence="1" id="KW-0812">Transmembrane</keyword>
<comment type="caution">
    <text evidence="2">The sequence shown here is derived from an EMBL/GenBank/DDBJ whole genome shotgun (WGS) entry which is preliminary data.</text>
</comment>
<gene>
    <name evidence="2" type="ORF">JNB71_22920</name>
</gene>
<evidence type="ECO:0000256" key="1">
    <source>
        <dbReference type="SAM" id="Phobius"/>
    </source>
</evidence>
<evidence type="ECO:0000313" key="2">
    <source>
        <dbReference type="EMBL" id="MBW9066164.1"/>
    </source>
</evidence>
<keyword evidence="3" id="KW-1185">Reference proteome</keyword>
<dbReference type="RefSeq" id="WP_220374090.1">
    <property type="nucleotide sequence ID" value="NZ_JAEUAO010000007.1"/>
</dbReference>
<dbReference type="EMBL" id="JAEUAO010000007">
    <property type="protein sequence ID" value="MBW9066164.1"/>
    <property type="molecule type" value="Genomic_DNA"/>
</dbReference>
<keyword evidence="1" id="KW-0472">Membrane</keyword>
<dbReference type="Proteomes" id="UP000757604">
    <property type="component" value="Unassembled WGS sequence"/>
</dbReference>
<accession>A0ABS7HI98</accession>
<reference evidence="2 3" key="1">
    <citation type="journal article" date="2021" name="MBio">
        <title>Poor Competitiveness of Bradyrhizobium in Pigeon Pea Root Colonization in Indian Soils.</title>
        <authorList>
            <person name="Chalasani D."/>
            <person name="Basu A."/>
            <person name="Pullabhotla S.V.S.R.N."/>
            <person name="Jorrin B."/>
            <person name="Neal A.L."/>
            <person name="Poole P.S."/>
            <person name="Podile A.R."/>
            <person name="Tkacz A."/>
        </authorList>
    </citation>
    <scope>NUCLEOTIDE SEQUENCE [LARGE SCALE GENOMIC DNA]</scope>
    <source>
        <strain evidence="2 3">HU44</strain>
    </source>
</reference>
<organism evidence="2 3">
    <name type="scientific">Rhizobium herbae</name>
    <dbReference type="NCBI Taxonomy" id="508661"/>
    <lineage>
        <taxon>Bacteria</taxon>
        <taxon>Pseudomonadati</taxon>
        <taxon>Pseudomonadota</taxon>
        <taxon>Alphaproteobacteria</taxon>
        <taxon>Hyphomicrobiales</taxon>
        <taxon>Rhizobiaceae</taxon>
        <taxon>Rhizobium/Agrobacterium group</taxon>
        <taxon>Rhizobium</taxon>
    </lineage>
</organism>
<proteinExistence type="predicted"/>